<keyword evidence="3 4" id="KW-0408">Iron</keyword>
<name>A0ABS0QAG3_9BACT</name>
<keyword evidence="1 4" id="KW-0349">Heme</keyword>
<dbReference type="PROSITE" id="PS51007">
    <property type="entry name" value="CYTC"/>
    <property type="match status" value="1"/>
</dbReference>
<evidence type="ECO:0000256" key="5">
    <source>
        <dbReference type="SAM" id="SignalP"/>
    </source>
</evidence>
<comment type="caution">
    <text evidence="7">The sequence shown here is derived from an EMBL/GenBank/DDBJ whole genome shotgun (WGS) entry which is preliminary data.</text>
</comment>
<evidence type="ECO:0000256" key="4">
    <source>
        <dbReference type="PROSITE-ProRule" id="PRU00433"/>
    </source>
</evidence>
<feature type="signal peptide" evidence="5">
    <location>
        <begin position="1"/>
        <end position="22"/>
    </location>
</feature>
<feature type="chain" id="PRO_5046698437" evidence="5">
    <location>
        <begin position="23"/>
        <end position="132"/>
    </location>
</feature>
<protein>
    <submittedName>
        <fullName evidence="7">Cytochrome c</fullName>
    </submittedName>
</protein>
<evidence type="ECO:0000259" key="6">
    <source>
        <dbReference type="PROSITE" id="PS51007"/>
    </source>
</evidence>
<accession>A0ABS0QAG3</accession>
<dbReference type="RefSeq" id="WP_198076321.1">
    <property type="nucleotide sequence ID" value="NZ_JAEDAE010000008.1"/>
</dbReference>
<dbReference type="InterPro" id="IPR036909">
    <property type="entry name" value="Cyt_c-like_dom_sf"/>
</dbReference>
<dbReference type="InterPro" id="IPR009056">
    <property type="entry name" value="Cyt_c-like_dom"/>
</dbReference>
<proteinExistence type="predicted"/>
<sequence length="132" mass="13726">MPFLASFSVSIRPALLSAVATALLGMAASCTYSHGDPAPACDVPSETITYAGVISPIFEANCRRCHGAAVYATLGGGNDFSSYAAISSYPQGTLLGSIKHAPGYDFMPKDGGKISDCDIARIEAWYAKGKPQ</sequence>
<reference evidence="7 8" key="1">
    <citation type="submission" date="2020-12" db="EMBL/GenBank/DDBJ databases">
        <title>Hymenobacter sp.</title>
        <authorList>
            <person name="Kim M.K."/>
        </authorList>
    </citation>
    <scope>NUCLEOTIDE SEQUENCE [LARGE SCALE GENOMIC DNA]</scope>
    <source>
        <strain evidence="7 8">BT442</strain>
    </source>
</reference>
<evidence type="ECO:0000313" key="8">
    <source>
        <dbReference type="Proteomes" id="UP000625631"/>
    </source>
</evidence>
<evidence type="ECO:0000256" key="1">
    <source>
        <dbReference type="ARBA" id="ARBA00022617"/>
    </source>
</evidence>
<dbReference type="Proteomes" id="UP000625631">
    <property type="component" value="Unassembled WGS sequence"/>
</dbReference>
<dbReference type="EMBL" id="JAEDAE010000008">
    <property type="protein sequence ID" value="MBH8559666.1"/>
    <property type="molecule type" value="Genomic_DNA"/>
</dbReference>
<keyword evidence="5" id="KW-0732">Signal</keyword>
<keyword evidence="8" id="KW-1185">Reference proteome</keyword>
<dbReference type="SUPFAM" id="SSF46626">
    <property type="entry name" value="Cytochrome c"/>
    <property type="match status" value="1"/>
</dbReference>
<evidence type="ECO:0000256" key="2">
    <source>
        <dbReference type="ARBA" id="ARBA00022723"/>
    </source>
</evidence>
<evidence type="ECO:0000256" key="3">
    <source>
        <dbReference type="ARBA" id="ARBA00023004"/>
    </source>
</evidence>
<gene>
    <name evidence="7" type="ORF">I7X13_16510</name>
</gene>
<feature type="domain" description="Cytochrome c" evidence="6">
    <location>
        <begin position="49"/>
        <end position="130"/>
    </location>
</feature>
<keyword evidence="2 4" id="KW-0479">Metal-binding</keyword>
<evidence type="ECO:0000313" key="7">
    <source>
        <dbReference type="EMBL" id="MBH8559666.1"/>
    </source>
</evidence>
<organism evidence="7 8">
    <name type="scientific">Hymenobacter negativus</name>
    <dbReference type="NCBI Taxonomy" id="2795026"/>
    <lineage>
        <taxon>Bacteria</taxon>
        <taxon>Pseudomonadati</taxon>
        <taxon>Bacteroidota</taxon>
        <taxon>Cytophagia</taxon>
        <taxon>Cytophagales</taxon>
        <taxon>Hymenobacteraceae</taxon>
        <taxon>Hymenobacter</taxon>
    </lineage>
</organism>